<evidence type="ECO:0000313" key="4">
    <source>
        <dbReference type="Proteomes" id="UP000250272"/>
    </source>
</evidence>
<feature type="transmembrane region" description="Helical" evidence="2">
    <location>
        <begin position="58"/>
        <end position="85"/>
    </location>
</feature>
<name>A0A2Z2MUG9_9EURY</name>
<sequence length="227" mass="25119">MVRELFAFLLLTAFLFINLSLMLMRALGSLTGMAWRKVLRLDIPENEKKGIERLYTLVWIAVGIWGAWKAWGASWSAAVFAFLAFRSGANITRTLVYGLHDQRVIAEYTEDSRVLGIVGTATKLSILLETVFVVAFALAYKALSVTLSPNGMGANTFILSLWLAGLAFGLLFGWFIARNNRGILLRNAIATVGFFATRKGKRKTDETVKKAKGTTGKLKSKVPKLPR</sequence>
<keyword evidence="2" id="KW-0472">Membrane</keyword>
<proteinExistence type="predicted"/>
<dbReference type="OrthoDB" id="99172at2157"/>
<gene>
    <name evidence="3" type="ORF">A3L01_09890</name>
</gene>
<dbReference type="GeneID" id="33327090"/>
<feature type="transmembrane region" description="Helical" evidence="2">
    <location>
        <begin position="157"/>
        <end position="177"/>
    </location>
</feature>
<protein>
    <submittedName>
        <fullName evidence="3">Uncharacterized protein</fullName>
    </submittedName>
</protein>
<feature type="transmembrane region" description="Helical" evidence="2">
    <location>
        <begin position="126"/>
        <end position="145"/>
    </location>
</feature>
<dbReference type="KEGG" id="tbs:A3L01_09890"/>
<feature type="compositionally biased region" description="Basic residues" evidence="1">
    <location>
        <begin position="218"/>
        <end position="227"/>
    </location>
</feature>
<feature type="region of interest" description="Disordered" evidence="1">
    <location>
        <begin position="205"/>
        <end position="227"/>
    </location>
</feature>
<dbReference type="EMBL" id="CP015101">
    <property type="protein sequence ID" value="ASJ05658.1"/>
    <property type="molecule type" value="Genomic_DNA"/>
</dbReference>
<keyword evidence="2" id="KW-1133">Transmembrane helix</keyword>
<dbReference type="Proteomes" id="UP000250272">
    <property type="component" value="Chromosome"/>
</dbReference>
<evidence type="ECO:0000256" key="1">
    <source>
        <dbReference type="SAM" id="MobiDB-lite"/>
    </source>
</evidence>
<dbReference type="AlphaFoldDB" id="A0A2Z2MUG9"/>
<keyword evidence="4" id="KW-1185">Reference proteome</keyword>
<keyword evidence="2" id="KW-0812">Transmembrane</keyword>
<organism evidence="3 4">
    <name type="scientific">Thermococcus barossii</name>
    <dbReference type="NCBI Taxonomy" id="54077"/>
    <lineage>
        <taxon>Archaea</taxon>
        <taxon>Methanobacteriati</taxon>
        <taxon>Methanobacteriota</taxon>
        <taxon>Thermococci</taxon>
        <taxon>Thermococcales</taxon>
        <taxon>Thermococcaceae</taxon>
        <taxon>Thermococcus</taxon>
    </lineage>
</organism>
<accession>A0A2Z2MUG9</accession>
<evidence type="ECO:0000256" key="2">
    <source>
        <dbReference type="SAM" id="Phobius"/>
    </source>
</evidence>
<dbReference type="RefSeq" id="WP_088865651.1">
    <property type="nucleotide sequence ID" value="NZ_CP015101.1"/>
</dbReference>
<evidence type="ECO:0000313" key="3">
    <source>
        <dbReference type="EMBL" id="ASJ05658.1"/>
    </source>
</evidence>
<reference evidence="3 4" key="1">
    <citation type="submission" date="2016-04" db="EMBL/GenBank/DDBJ databases">
        <title>Complete genome sequence of Thermococcus barossii type strain SHCK-94.</title>
        <authorList>
            <person name="Oger P.M."/>
        </authorList>
    </citation>
    <scope>NUCLEOTIDE SEQUENCE [LARGE SCALE GENOMIC DNA]</scope>
    <source>
        <strain evidence="3 4">SHCK-94</strain>
    </source>
</reference>